<keyword evidence="2" id="KW-0812">Transmembrane</keyword>
<gene>
    <name evidence="4" type="ORF">Pfl04_07290</name>
</gene>
<dbReference type="Proteomes" id="UP000653674">
    <property type="component" value="Unassembled WGS sequence"/>
</dbReference>
<dbReference type="InterPro" id="IPR023346">
    <property type="entry name" value="Lysozyme-like_dom_sf"/>
</dbReference>
<keyword evidence="5" id="KW-1185">Reference proteome</keyword>
<dbReference type="RefSeq" id="WP_168072782.1">
    <property type="nucleotide sequence ID" value="NZ_BAAAQJ010000008.1"/>
</dbReference>
<evidence type="ECO:0000256" key="2">
    <source>
        <dbReference type="SAM" id="Phobius"/>
    </source>
</evidence>
<feature type="transmembrane region" description="Helical" evidence="2">
    <location>
        <begin position="89"/>
        <end position="111"/>
    </location>
</feature>
<dbReference type="Gene3D" id="1.10.530.10">
    <property type="match status" value="1"/>
</dbReference>
<dbReference type="AlphaFoldDB" id="A0A8J3LSD9"/>
<feature type="domain" description="Transglycosylase SLT" evidence="3">
    <location>
        <begin position="265"/>
        <end position="310"/>
    </location>
</feature>
<evidence type="ECO:0000313" key="4">
    <source>
        <dbReference type="EMBL" id="GIG72325.1"/>
    </source>
</evidence>
<evidence type="ECO:0000256" key="1">
    <source>
        <dbReference type="SAM" id="MobiDB-lite"/>
    </source>
</evidence>
<feature type="region of interest" description="Disordered" evidence="1">
    <location>
        <begin position="133"/>
        <end position="165"/>
    </location>
</feature>
<keyword evidence="2" id="KW-1133">Transmembrane helix</keyword>
<dbReference type="PANTHER" id="PTHR30163:SF8">
    <property type="entry name" value="LYTIC MUREIN TRANSGLYCOSYLASE"/>
    <property type="match status" value="1"/>
</dbReference>
<evidence type="ECO:0000259" key="3">
    <source>
        <dbReference type="Pfam" id="PF13406"/>
    </source>
</evidence>
<accession>A0A8J3LSD9</accession>
<dbReference type="GO" id="GO:0009253">
    <property type="term" value="P:peptidoglycan catabolic process"/>
    <property type="evidence" value="ECO:0007669"/>
    <property type="project" value="TreeGrafter"/>
</dbReference>
<dbReference type="PANTHER" id="PTHR30163">
    <property type="entry name" value="MEMBRANE-BOUND LYTIC MUREIN TRANSGLYCOSYLASE B"/>
    <property type="match status" value="1"/>
</dbReference>
<dbReference type="SUPFAM" id="SSF53955">
    <property type="entry name" value="Lysozyme-like"/>
    <property type="match status" value="1"/>
</dbReference>
<dbReference type="InterPro" id="IPR031304">
    <property type="entry name" value="SLT_2"/>
</dbReference>
<keyword evidence="2" id="KW-0472">Membrane</keyword>
<sequence>MADPAAQLRPAVPATVPSSPDISDGSGATPAVEQGATPAAMTDVLMPPDSATPPARPSGWRALPVHASQRLRPILRSVAAWPRRPYARAVLPGLLIFILVAASILAGAYVVPALTSKPQRTFTLLDPPAAGVPGVPGAGLPATNPSADAGDTTAAPTRGPDAATRPSNLAAWARPLSAKLGIPLPAMQAYGYAELVTAATSPNCQLRWTTLAGIGKVESAHGQHQAILAADGAVLPPIIGAPLDGQGDRMKIADTDGGKLDLDRTWDHAVGPMQFIPSTWARYGADADGNGVADINNINDAALAAANYLCAGNRNLSVAGDWWAAIMSYNAVQAYVRDVFDAANDYGVRSR</sequence>
<dbReference type="InterPro" id="IPR043426">
    <property type="entry name" value="MltB-like"/>
</dbReference>
<proteinExistence type="predicted"/>
<evidence type="ECO:0000313" key="5">
    <source>
        <dbReference type="Proteomes" id="UP000653674"/>
    </source>
</evidence>
<dbReference type="GO" id="GO:0008933">
    <property type="term" value="F:peptidoglycan lytic transglycosylase activity"/>
    <property type="evidence" value="ECO:0007669"/>
    <property type="project" value="TreeGrafter"/>
</dbReference>
<dbReference type="Pfam" id="PF13406">
    <property type="entry name" value="SLT_2"/>
    <property type="match status" value="1"/>
</dbReference>
<comment type="caution">
    <text evidence="4">The sequence shown here is derived from an EMBL/GenBank/DDBJ whole genome shotgun (WGS) entry which is preliminary data.</text>
</comment>
<feature type="compositionally biased region" description="Low complexity" evidence="1">
    <location>
        <begin position="133"/>
        <end position="142"/>
    </location>
</feature>
<dbReference type="CDD" id="cd13399">
    <property type="entry name" value="Slt35-like"/>
    <property type="match status" value="1"/>
</dbReference>
<dbReference type="EMBL" id="BONU01000003">
    <property type="protein sequence ID" value="GIG72325.1"/>
    <property type="molecule type" value="Genomic_DNA"/>
</dbReference>
<name>A0A8J3LSD9_9ACTN</name>
<organism evidence="4 5">
    <name type="scientific">Planosporangium flavigriseum</name>
    <dbReference type="NCBI Taxonomy" id="373681"/>
    <lineage>
        <taxon>Bacteria</taxon>
        <taxon>Bacillati</taxon>
        <taxon>Actinomycetota</taxon>
        <taxon>Actinomycetes</taxon>
        <taxon>Micromonosporales</taxon>
        <taxon>Micromonosporaceae</taxon>
        <taxon>Planosporangium</taxon>
    </lineage>
</organism>
<feature type="region of interest" description="Disordered" evidence="1">
    <location>
        <begin position="1"/>
        <end position="33"/>
    </location>
</feature>
<reference evidence="4" key="1">
    <citation type="submission" date="2021-01" db="EMBL/GenBank/DDBJ databases">
        <title>Whole genome shotgun sequence of Planosporangium flavigriseum NBRC 105377.</title>
        <authorList>
            <person name="Komaki H."/>
            <person name="Tamura T."/>
        </authorList>
    </citation>
    <scope>NUCLEOTIDE SEQUENCE</scope>
    <source>
        <strain evidence="4">NBRC 105377</strain>
    </source>
</reference>
<protein>
    <submittedName>
        <fullName evidence="4">Murein transglycosylase</fullName>
    </submittedName>
</protein>